<proteinExistence type="predicted"/>
<reference evidence="3 4" key="1">
    <citation type="journal article" date="2014" name="Int. J. Syst. Evol. Microbiol.">
        <title>Complete genome sequence of Corynebacterium casei LMG S-19264T (=DSM 44701T), isolated from a smear-ripened cheese.</title>
        <authorList>
            <consortium name="US DOE Joint Genome Institute (JGI-PGF)"/>
            <person name="Walter F."/>
            <person name="Albersmeier A."/>
            <person name="Kalinowski J."/>
            <person name="Ruckert C."/>
        </authorList>
    </citation>
    <scope>NUCLEOTIDE SEQUENCE [LARGE SCALE GENOMIC DNA]</scope>
    <source>
        <strain evidence="3 4">KCTC 12285</strain>
    </source>
</reference>
<name>A0A918JSY3_9FLAO</name>
<dbReference type="AlphaFoldDB" id="A0A918JSY3"/>
<dbReference type="PROSITE" id="PS51864">
    <property type="entry name" value="ASTACIN"/>
    <property type="match status" value="1"/>
</dbReference>
<keyword evidence="4" id="KW-1185">Reference proteome</keyword>
<dbReference type="GO" id="GO:0008270">
    <property type="term" value="F:zinc ion binding"/>
    <property type="evidence" value="ECO:0007669"/>
    <property type="project" value="UniProtKB-UniRule"/>
</dbReference>
<gene>
    <name evidence="3" type="ORF">GCM10007384_04750</name>
</gene>
<evidence type="ECO:0000256" key="1">
    <source>
        <dbReference type="PROSITE-ProRule" id="PRU01211"/>
    </source>
</evidence>
<keyword evidence="1" id="KW-0645">Protease</keyword>
<feature type="binding site" evidence="1">
    <location>
        <position position="195"/>
    </location>
    <ligand>
        <name>Zn(2+)</name>
        <dbReference type="ChEBI" id="CHEBI:29105"/>
        <note>catalytic</note>
    </ligand>
</feature>
<organism evidence="3 4">
    <name type="scientific">Aquimarina muelleri</name>
    <dbReference type="NCBI Taxonomy" id="279356"/>
    <lineage>
        <taxon>Bacteria</taxon>
        <taxon>Pseudomonadati</taxon>
        <taxon>Bacteroidota</taxon>
        <taxon>Flavobacteriia</taxon>
        <taxon>Flavobacteriales</taxon>
        <taxon>Flavobacteriaceae</taxon>
        <taxon>Aquimarina</taxon>
    </lineage>
</organism>
<keyword evidence="1" id="KW-0862">Zinc</keyword>
<accession>A0A918JSY3</accession>
<dbReference type="InterPro" id="IPR001506">
    <property type="entry name" value="Peptidase_M12A"/>
</dbReference>
<dbReference type="RefSeq" id="WP_081414527.1">
    <property type="nucleotide sequence ID" value="NZ_BMWS01000002.1"/>
</dbReference>
<protein>
    <recommendedName>
        <fullName evidence="2">Peptidase M12A domain-containing protein</fullName>
    </recommendedName>
</protein>
<dbReference type="PRINTS" id="PR00480">
    <property type="entry name" value="ASTACIN"/>
</dbReference>
<comment type="caution">
    <text evidence="3">The sequence shown here is derived from an EMBL/GenBank/DDBJ whole genome shotgun (WGS) entry which is preliminary data.</text>
</comment>
<evidence type="ECO:0000313" key="4">
    <source>
        <dbReference type="Proteomes" id="UP000601108"/>
    </source>
</evidence>
<dbReference type="Pfam" id="PF01400">
    <property type="entry name" value="Astacin"/>
    <property type="match status" value="1"/>
</dbReference>
<dbReference type="Gene3D" id="3.40.390.10">
    <property type="entry name" value="Collagenase (Catalytic Domain)"/>
    <property type="match status" value="1"/>
</dbReference>
<keyword evidence="1" id="KW-0482">Metalloprotease</keyword>
<comment type="cofactor">
    <cofactor evidence="1">
        <name>Zn(2+)</name>
        <dbReference type="ChEBI" id="CHEBI:29105"/>
    </cofactor>
    <text evidence="1">Binds 1 zinc ion per subunit.</text>
</comment>
<dbReference type="GO" id="GO:0004222">
    <property type="term" value="F:metalloendopeptidase activity"/>
    <property type="evidence" value="ECO:0007669"/>
    <property type="project" value="UniProtKB-UniRule"/>
</dbReference>
<feature type="active site" evidence="1">
    <location>
        <position position="186"/>
    </location>
</feature>
<evidence type="ECO:0000259" key="2">
    <source>
        <dbReference type="PROSITE" id="PS51864"/>
    </source>
</evidence>
<dbReference type="SUPFAM" id="SSF55486">
    <property type="entry name" value="Metalloproteases ('zincins'), catalytic domain"/>
    <property type="match status" value="1"/>
</dbReference>
<feature type="binding site" evidence="1">
    <location>
        <position position="185"/>
    </location>
    <ligand>
        <name>Zn(2+)</name>
        <dbReference type="ChEBI" id="CHEBI:29105"/>
        <note>catalytic</note>
    </ligand>
</feature>
<dbReference type="Proteomes" id="UP000601108">
    <property type="component" value="Unassembled WGS sequence"/>
</dbReference>
<dbReference type="InterPro" id="IPR006026">
    <property type="entry name" value="Peptidase_Metallo"/>
</dbReference>
<feature type="binding site" evidence="1">
    <location>
        <position position="189"/>
    </location>
    <ligand>
        <name>Zn(2+)</name>
        <dbReference type="ChEBI" id="CHEBI:29105"/>
        <note>catalytic</note>
    </ligand>
</feature>
<dbReference type="InterPro" id="IPR024079">
    <property type="entry name" value="MetalloPept_cat_dom_sf"/>
</dbReference>
<dbReference type="SMART" id="SM00235">
    <property type="entry name" value="ZnMc"/>
    <property type="match status" value="1"/>
</dbReference>
<comment type="caution">
    <text evidence="1">Lacks conserved residue(s) required for the propagation of feature annotation.</text>
</comment>
<feature type="domain" description="Peptidase M12A" evidence="2">
    <location>
        <begin position="95"/>
        <end position="291"/>
    </location>
</feature>
<dbReference type="GO" id="GO:0006508">
    <property type="term" value="P:proteolysis"/>
    <property type="evidence" value="ECO:0007669"/>
    <property type="project" value="UniProtKB-KW"/>
</dbReference>
<dbReference type="EMBL" id="BMWS01000002">
    <property type="protein sequence ID" value="GGX06090.1"/>
    <property type="molecule type" value="Genomic_DNA"/>
</dbReference>
<dbReference type="PANTHER" id="PTHR10127:SF850">
    <property type="entry name" value="METALLOENDOPEPTIDASE"/>
    <property type="match status" value="1"/>
</dbReference>
<dbReference type="PANTHER" id="PTHR10127">
    <property type="entry name" value="DISCOIDIN, CUB, EGF, LAMININ , AND ZINC METALLOPROTEASE DOMAIN CONTAINING"/>
    <property type="match status" value="1"/>
</dbReference>
<dbReference type="InterPro" id="IPR034035">
    <property type="entry name" value="Astacin-like_dom"/>
</dbReference>
<dbReference type="CDD" id="cd04280">
    <property type="entry name" value="ZnMc_astacin_like"/>
    <property type="match status" value="1"/>
</dbReference>
<sequence length="502" mass="55970">MKLKTFWLKSRISTLVLGALLIFTNCEKENELFTEETSEEIIVTQEKDITEKAFPDKKGKVTEITYQGQQLMVEEMDGVYVFEGDILITPEELQNANKSTGRTQNLWPNCIVYYSIESSLPNKQRVYDAIAHWKSKTNLQFIKRTNQTAYVNFRKGSGCSSSVGRTGGKQNINLADGCSTGNTIHEIGHAIGLWHEQSRKDRNTYVNINFANIQAGKDHNFKTYVQRGEDGDEYSPTLDFGSIMMYGSYAFSKNGMPTITKKDGSTYSVQRTALSAWDKIGVSRMYKKVCGTVPNMSGYYKANDGGHYYVRHIGIDVYWFGEHPNGSWANIFKGKLDGNKITGNFYDVPKGKIQGSGQLKLTVNYNSTKITKTQGSNFGGSVWNKMARPSSLPGTRTAGFGVRNNINNLTARWYANDGGYYYVRQVGSRVVWFGERHFTSGRPAWANVGYGIKIGNNIYLNWADVAKGNANGNGTLQLKMNGANTMTRVAVTGGFGGSSWSR</sequence>
<keyword evidence="1" id="KW-0479">Metal-binding</keyword>
<keyword evidence="1" id="KW-0378">Hydrolase</keyword>
<evidence type="ECO:0000313" key="3">
    <source>
        <dbReference type="EMBL" id="GGX06090.1"/>
    </source>
</evidence>